<evidence type="ECO:0000256" key="3">
    <source>
        <dbReference type="ARBA" id="ARBA00004536"/>
    </source>
</evidence>
<evidence type="ECO:0000256" key="6">
    <source>
        <dbReference type="ARBA" id="ARBA00022490"/>
    </source>
</evidence>
<protein>
    <submittedName>
        <fullName evidence="12">Catenin alpha</fullName>
    </submittedName>
</protein>
<dbReference type="GO" id="GO:0008013">
    <property type="term" value="F:beta-catenin binding"/>
    <property type="evidence" value="ECO:0007669"/>
    <property type="project" value="TreeGrafter"/>
</dbReference>
<dbReference type="FunFam" id="1.20.120.230:FF:000007">
    <property type="entry name" value="Catenin alpha 1"/>
    <property type="match status" value="1"/>
</dbReference>
<gene>
    <name evidence="12" type="ORF">Fcan01_02116</name>
</gene>
<keyword evidence="6" id="KW-0963">Cytoplasm</keyword>
<reference evidence="12 13" key="1">
    <citation type="submission" date="2015-12" db="EMBL/GenBank/DDBJ databases">
        <title>The genome of Folsomia candida.</title>
        <authorList>
            <person name="Faddeeva A."/>
            <person name="Derks M.F."/>
            <person name="Anvar Y."/>
            <person name="Smit S."/>
            <person name="Van Straalen N."/>
            <person name="Roelofs D."/>
        </authorList>
    </citation>
    <scope>NUCLEOTIDE SEQUENCE [LARGE SCALE GENOMIC DNA]</scope>
    <source>
        <strain evidence="12 13">VU population</strain>
        <tissue evidence="12">Whole body</tissue>
    </source>
</reference>
<dbReference type="GO" id="GO:0016342">
    <property type="term" value="C:catenin complex"/>
    <property type="evidence" value="ECO:0007669"/>
    <property type="project" value="TreeGrafter"/>
</dbReference>
<evidence type="ECO:0000256" key="4">
    <source>
        <dbReference type="ARBA" id="ARBA00008376"/>
    </source>
</evidence>
<name>A0A226EWZ4_FOLCA</name>
<dbReference type="GO" id="GO:0051015">
    <property type="term" value="F:actin filament binding"/>
    <property type="evidence" value="ECO:0007669"/>
    <property type="project" value="InterPro"/>
</dbReference>
<dbReference type="Proteomes" id="UP000198287">
    <property type="component" value="Unassembled WGS sequence"/>
</dbReference>
<keyword evidence="10" id="KW-0206">Cytoskeleton</keyword>
<evidence type="ECO:0000256" key="8">
    <source>
        <dbReference type="ARBA" id="ARBA00022949"/>
    </source>
</evidence>
<dbReference type="Gene3D" id="6.10.250.2510">
    <property type="match status" value="1"/>
</dbReference>
<dbReference type="PRINTS" id="PR00805">
    <property type="entry name" value="ALPHACATENIN"/>
</dbReference>
<dbReference type="GO" id="GO:0098609">
    <property type="term" value="P:cell-cell adhesion"/>
    <property type="evidence" value="ECO:0007669"/>
    <property type="project" value="TreeGrafter"/>
</dbReference>
<dbReference type="GO" id="GO:0045296">
    <property type="term" value="F:cadherin binding"/>
    <property type="evidence" value="ECO:0007669"/>
    <property type="project" value="InterPro"/>
</dbReference>
<dbReference type="GO" id="GO:0015629">
    <property type="term" value="C:actin cytoskeleton"/>
    <property type="evidence" value="ECO:0007669"/>
    <property type="project" value="InterPro"/>
</dbReference>
<evidence type="ECO:0000313" key="13">
    <source>
        <dbReference type="Proteomes" id="UP000198287"/>
    </source>
</evidence>
<evidence type="ECO:0000256" key="1">
    <source>
        <dbReference type="ARBA" id="ARBA00004245"/>
    </source>
</evidence>
<dbReference type="STRING" id="158441.A0A226EWZ4"/>
<evidence type="ECO:0000256" key="11">
    <source>
        <dbReference type="SAM" id="Coils"/>
    </source>
</evidence>
<proteinExistence type="inferred from homology"/>
<dbReference type="OMA" id="IYTERVM"/>
<evidence type="ECO:0000256" key="9">
    <source>
        <dbReference type="ARBA" id="ARBA00023136"/>
    </source>
</evidence>
<dbReference type="SUPFAM" id="SSF47220">
    <property type="entry name" value="alpha-catenin/vinculin-like"/>
    <property type="match status" value="4"/>
</dbReference>
<dbReference type="InterPro" id="IPR036723">
    <property type="entry name" value="Alpha-catenin/vinculin-like_sf"/>
</dbReference>
<keyword evidence="9" id="KW-0472">Membrane</keyword>
<dbReference type="InterPro" id="IPR000633">
    <property type="entry name" value="Vinculin_CS"/>
</dbReference>
<evidence type="ECO:0000256" key="5">
    <source>
        <dbReference type="ARBA" id="ARBA00022475"/>
    </source>
</evidence>
<dbReference type="OrthoDB" id="6376697at2759"/>
<keyword evidence="7" id="KW-0130">Cell adhesion</keyword>
<comment type="similarity">
    <text evidence="4">Belongs to the vinculin/alpha-catenin family.</text>
</comment>
<sequence>MLRHGHHENEMVHTIGGVQLKWDAKDLEIKTRSVEMALQPLVMKVTTLVNTDSSRKKGRSKRAHVLVALVEKATDNFIKNGELIANENPDIKKEMMMAVDEVRNSGNKMTETSREFAEDPCSSQKRGNMVRSARALLLAVTRLLILADMVDVHLLLKSLRIVEDDLERLKNASNQAELMDGLRDFGRNATGLLREAARRQQELRDPQQRDDLAAARALLKKHSTMLMTASKVYLRHPELAAAKANRDFVLRQVCEAVNTISDIAKGQGNASTQTQQSYGPGELAAALNDLDKNIYMNPLEYNERRTRQTLEEQLESIISGAALMADSSSTRDDRRERIIAECNAVRQALQDLLSEYMANTGKKDRSDDLERAAEHMNKKTKDLRRQLRKAVVDHVCDSFLDTNTPLHILIEAAKAGNEKEVEEYAQVFSEHARKLVEVANLCCSMSDKEDGVKMVRHAASQIESLCPQVINAAKILAARPKSKPALDNMETFRRTWENQTRILTEAVDDIVIIDDLLAVTENHILEDVNKCIAAVQEQDPETLDRTAGAIQGRISRVTDVVTSEMNEYEPGHYTDYVLDAVKDLREQVMPNFVTKVEVAVDALSSNPAKDVDENEFIDASSRVYDGIREIRRAVLLNRDDDELDPEDVVIDERTETGSKISGVTGSQIVDERLQRRELLEKLPEEEKKKIVQQVESFRNEKQKFDREVTKWDDSGNDIIVLAKHMCVIMMEMTDFTWGRGPLKTTMDVINAAKKISELGTKLDKYARQIGDHCPESSTKNDLLAYLGQIALYCHQLNITSKVKADVQNISGDLVLSGLDSATSLIQAAKNLMTAVVATVKCSYVASAKFSKNDAPIGGRATNFIWKMKPPEKKPLVRKERPEEIRAIVRRGSQKRSNPILALSEFQRPTEDV</sequence>
<feature type="coiled-coil region" evidence="11">
    <location>
        <begin position="335"/>
        <end position="386"/>
    </location>
</feature>
<comment type="subcellular location">
    <subcellularLocation>
        <location evidence="3">Cell junction</location>
        <location evidence="3">Adherens junction</location>
    </subcellularLocation>
    <subcellularLocation>
        <location evidence="2">Cell membrane</location>
        <topology evidence="2">Peripheral membrane protein</topology>
        <orientation evidence="2">Cytoplasmic side</orientation>
    </subcellularLocation>
    <subcellularLocation>
        <location evidence="1">Cytoplasm</location>
        <location evidence="1">Cytoskeleton</location>
    </subcellularLocation>
</comment>
<feature type="coiled-coil region" evidence="11">
    <location>
        <begin position="152"/>
        <end position="179"/>
    </location>
</feature>
<evidence type="ECO:0000256" key="10">
    <source>
        <dbReference type="ARBA" id="ARBA00023212"/>
    </source>
</evidence>
<dbReference type="PROSITE" id="PS00663">
    <property type="entry name" value="VINCULIN_1"/>
    <property type="match status" value="1"/>
</dbReference>
<dbReference type="GO" id="GO:0016477">
    <property type="term" value="P:cell migration"/>
    <property type="evidence" value="ECO:0007669"/>
    <property type="project" value="TreeGrafter"/>
</dbReference>
<dbReference type="Pfam" id="PF01044">
    <property type="entry name" value="Vinculin"/>
    <property type="match status" value="1"/>
</dbReference>
<accession>A0A226EWZ4</accession>
<dbReference type="AlphaFoldDB" id="A0A226EWZ4"/>
<comment type="caution">
    <text evidence="12">The sequence shown here is derived from an EMBL/GenBank/DDBJ whole genome shotgun (WGS) entry which is preliminary data.</text>
</comment>
<dbReference type="Gene3D" id="1.20.120.230">
    <property type="entry name" value="Alpha-catenin/vinculin-like"/>
    <property type="match status" value="5"/>
</dbReference>
<evidence type="ECO:0000313" key="12">
    <source>
        <dbReference type="EMBL" id="OXA61677.1"/>
    </source>
</evidence>
<dbReference type="PANTHER" id="PTHR18914:SF9">
    <property type="entry name" value="CATENIN ALPHA"/>
    <property type="match status" value="1"/>
</dbReference>
<dbReference type="InterPro" id="IPR001033">
    <property type="entry name" value="Alpha_catenin"/>
</dbReference>
<dbReference type="GO" id="GO:0005198">
    <property type="term" value="F:structural molecule activity"/>
    <property type="evidence" value="ECO:0007669"/>
    <property type="project" value="InterPro"/>
</dbReference>
<keyword evidence="13" id="KW-1185">Reference proteome</keyword>
<organism evidence="12 13">
    <name type="scientific">Folsomia candida</name>
    <name type="common">Springtail</name>
    <dbReference type="NCBI Taxonomy" id="158441"/>
    <lineage>
        <taxon>Eukaryota</taxon>
        <taxon>Metazoa</taxon>
        <taxon>Ecdysozoa</taxon>
        <taxon>Arthropoda</taxon>
        <taxon>Hexapoda</taxon>
        <taxon>Collembola</taxon>
        <taxon>Entomobryomorpha</taxon>
        <taxon>Isotomoidea</taxon>
        <taxon>Isotomidae</taxon>
        <taxon>Proisotominae</taxon>
        <taxon>Folsomia</taxon>
    </lineage>
</organism>
<dbReference type="InterPro" id="IPR006077">
    <property type="entry name" value="Vinculin/catenin"/>
</dbReference>
<evidence type="ECO:0000256" key="2">
    <source>
        <dbReference type="ARBA" id="ARBA00004413"/>
    </source>
</evidence>
<evidence type="ECO:0000256" key="7">
    <source>
        <dbReference type="ARBA" id="ARBA00022889"/>
    </source>
</evidence>
<keyword evidence="11" id="KW-0175">Coiled coil</keyword>
<keyword evidence="8" id="KW-0965">Cell junction</keyword>
<keyword evidence="5" id="KW-1003">Cell membrane</keyword>
<dbReference type="PANTHER" id="PTHR18914">
    <property type="entry name" value="ALPHA CATENIN"/>
    <property type="match status" value="1"/>
</dbReference>
<dbReference type="EMBL" id="LNIX01000001">
    <property type="protein sequence ID" value="OXA61677.1"/>
    <property type="molecule type" value="Genomic_DNA"/>
</dbReference>
<dbReference type="GO" id="GO:0005912">
    <property type="term" value="C:adherens junction"/>
    <property type="evidence" value="ECO:0007669"/>
    <property type="project" value="UniProtKB-SubCell"/>
</dbReference>